<evidence type="ECO:0000256" key="3">
    <source>
        <dbReference type="ARBA" id="ARBA00022729"/>
    </source>
</evidence>
<reference evidence="10" key="1">
    <citation type="submission" date="2025-08" db="UniProtKB">
        <authorList>
            <consortium name="RefSeq"/>
        </authorList>
    </citation>
    <scope>IDENTIFICATION</scope>
    <source>
        <tissue evidence="10">Fruit stalk</tissue>
    </source>
</reference>
<dbReference type="Pfam" id="PF13855">
    <property type="entry name" value="LRR_8"/>
    <property type="match status" value="1"/>
</dbReference>
<dbReference type="InterPro" id="IPR001611">
    <property type="entry name" value="Leu-rich_rpt"/>
</dbReference>
<keyword evidence="9" id="KW-1185">Reference proteome</keyword>
<dbReference type="GO" id="GO:0016020">
    <property type="term" value="C:membrane"/>
    <property type="evidence" value="ECO:0007669"/>
    <property type="project" value="UniProtKB-SubCell"/>
</dbReference>
<dbReference type="SUPFAM" id="SSF52058">
    <property type="entry name" value="L domain-like"/>
    <property type="match status" value="1"/>
</dbReference>
<dbReference type="OrthoDB" id="998813at2759"/>
<dbReference type="AlphaFoldDB" id="A0A6P5WEV8"/>
<dbReference type="RefSeq" id="XP_022714557.1">
    <property type="nucleotide sequence ID" value="XM_022858822.1"/>
</dbReference>
<evidence type="ECO:0000256" key="8">
    <source>
        <dbReference type="SAM" id="Phobius"/>
    </source>
</evidence>
<dbReference type="Proteomes" id="UP000515121">
    <property type="component" value="Unplaced"/>
</dbReference>
<evidence type="ECO:0000313" key="10">
    <source>
        <dbReference type="RefSeq" id="XP_022714557.1"/>
    </source>
</evidence>
<evidence type="ECO:0000256" key="7">
    <source>
        <dbReference type="ARBA" id="ARBA00023180"/>
    </source>
</evidence>
<keyword evidence="6" id="KW-0675">Receptor</keyword>
<evidence type="ECO:0000256" key="4">
    <source>
        <dbReference type="ARBA" id="ARBA00022989"/>
    </source>
</evidence>
<organism evidence="9 10">
    <name type="scientific">Durio zibethinus</name>
    <name type="common">Durian</name>
    <dbReference type="NCBI Taxonomy" id="66656"/>
    <lineage>
        <taxon>Eukaryota</taxon>
        <taxon>Viridiplantae</taxon>
        <taxon>Streptophyta</taxon>
        <taxon>Embryophyta</taxon>
        <taxon>Tracheophyta</taxon>
        <taxon>Spermatophyta</taxon>
        <taxon>Magnoliopsida</taxon>
        <taxon>eudicotyledons</taxon>
        <taxon>Gunneridae</taxon>
        <taxon>Pentapetalae</taxon>
        <taxon>rosids</taxon>
        <taxon>malvids</taxon>
        <taxon>Malvales</taxon>
        <taxon>Malvaceae</taxon>
        <taxon>Helicteroideae</taxon>
        <taxon>Durio</taxon>
    </lineage>
</organism>
<dbReference type="InterPro" id="IPR046956">
    <property type="entry name" value="RLP23-like"/>
</dbReference>
<evidence type="ECO:0000256" key="1">
    <source>
        <dbReference type="ARBA" id="ARBA00004479"/>
    </source>
</evidence>
<evidence type="ECO:0000256" key="6">
    <source>
        <dbReference type="ARBA" id="ARBA00023170"/>
    </source>
</evidence>
<keyword evidence="3" id="KW-0732">Signal</keyword>
<comment type="subcellular location">
    <subcellularLocation>
        <location evidence="1">Membrane</location>
        <topology evidence="1">Single-pass type I membrane protein</topology>
    </subcellularLocation>
</comment>
<evidence type="ECO:0000256" key="2">
    <source>
        <dbReference type="ARBA" id="ARBA00022692"/>
    </source>
</evidence>
<feature type="transmembrane region" description="Helical" evidence="8">
    <location>
        <begin position="167"/>
        <end position="189"/>
    </location>
</feature>
<dbReference type="Pfam" id="PF00560">
    <property type="entry name" value="LRR_1"/>
    <property type="match status" value="1"/>
</dbReference>
<dbReference type="PANTHER" id="PTHR48063:SF90">
    <property type="entry name" value="OS11G0565920 PROTEIN"/>
    <property type="match status" value="1"/>
</dbReference>
<keyword evidence="2 8" id="KW-0812">Transmembrane</keyword>
<keyword evidence="5 8" id="KW-0472">Membrane</keyword>
<accession>A0A6P5WEV8</accession>
<keyword evidence="4 8" id="KW-1133">Transmembrane helix</keyword>
<dbReference type="InterPro" id="IPR032675">
    <property type="entry name" value="LRR_dom_sf"/>
</dbReference>
<keyword evidence="7" id="KW-0325">Glycoprotein</keyword>
<gene>
    <name evidence="10" type="primary">LOC111274194</name>
</gene>
<dbReference type="GeneID" id="111274194"/>
<evidence type="ECO:0000256" key="5">
    <source>
        <dbReference type="ARBA" id="ARBA00023136"/>
    </source>
</evidence>
<evidence type="ECO:0000313" key="9">
    <source>
        <dbReference type="Proteomes" id="UP000515121"/>
    </source>
</evidence>
<dbReference type="PANTHER" id="PTHR48063">
    <property type="entry name" value="LRR RECEPTOR-LIKE KINASE"/>
    <property type="match status" value="1"/>
</dbReference>
<name>A0A6P5WEV8_DURZI</name>
<sequence length="279" mass="30794">MDLADNRLSGVIPACLGNLTGMVSEVQFEDAKPCEGNVMIVAKEREIEYSSTLPSVKIIDLSENNLSGKVPEEITKLHRLGTLNLSNNHLTGSIPSNIGNLKLLETLDLSTKQLCGNQLQTLNDPSIYKGNPGLCGGPLANKCEDDRIPSDHADDDAGEDNVIEMKWFYVGMSIEFVLGFWGVCGTLLLNKSWRLACFQLIDERKEKASMFIAMSSSEKRSLERSLENQPTEGEQTRWGILVPTVQLILWDQTVGDRVTCVLSIYAPKHIIATVLKSKV</sequence>
<protein>
    <submittedName>
        <fullName evidence="10">Probable LRR receptor-like serine/threonine-protein kinase At4g36180</fullName>
    </submittedName>
</protein>
<proteinExistence type="predicted"/>
<dbReference type="Gene3D" id="3.80.10.10">
    <property type="entry name" value="Ribonuclease Inhibitor"/>
    <property type="match status" value="1"/>
</dbReference>
<dbReference type="KEGG" id="dzi:111274194"/>